<dbReference type="GO" id="GO:0090158">
    <property type="term" value="P:endoplasmic reticulum membrane organization"/>
    <property type="evidence" value="ECO:0007669"/>
    <property type="project" value="TreeGrafter"/>
</dbReference>
<protein>
    <submittedName>
        <fullName evidence="9">Vesicle-associated membrane protein/synaptobrevin-binding protein</fullName>
    </submittedName>
</protein>
<evidence type="ECO:0000256" key="4">
    <source>
        <dbReference type="ARBA" id="ARBA00022989"/>
    </source>
</evidence>
<organism evidence="9">
    <name type="scientific">Culex pipiens</name>
    <name type="common">House mosquito</name>
    <dbReference type="NCBI Taxonomy" id="7175"/>
    <lineage>
        <taxon>Eukaryota</taxon>
        <taxon>Metazoa</taxon>
        <taxon>Ecdysozoa</taxon>
        <taxon>Arthropoda</taxon>
        <taxon>Hexapoda</taxon>
        <taxon>Insecta</taxon>
        <taxon>Pterygota</taxon>
        <taxon>Neoptera</taxon>
        <taxon>Endopterygota</taxon>
        <taxon>Diptera</taxon>
        <taxon>Nematocera</taxon>
        <taxon>Culicoidea</taxon>
        <taxon>Culicidae</taxon>
        <taxon>Culicinae</taxon>
        <taxon>Culicini</taxon>
        <taxon>Culex</taxon>
        <taxon>Culex</taxon>
    </lineage>
</organism>
<dbReference type="Pfam" id="PF00635">
    <property type="entry name" value="Motile_Sperm"/>
    <property type="match status" value="1"/>
</dbReference>
<accession>A0A8D8D316</accession>
<comment type="similarity">
    <text evidence="2">Belongs to the VAMP-associated protein (VAP) (TC 9.B.17) family.</text>
</comment>
<evidence type="ECO:0000256" key="3">
    <source>
        <dbReference type="ARBA" id="ARBA00022692"/>
    </source>
</evidence>
<evidence type="ECO:0000256" key="6">
    <source>
        <dbReference type="SAM" id="MobiDB-lite"/>
    </source>
</evidence>
<dbReference type="PANTHER" id="PTHR10809:SF6">
    <property type="entry name" value="AT11025P-RELATED"/>
    <property type="match status" value="1"/>
</dbReference>
<evidence type="ECO:0000256" key="5">
    <source>
        <dbReference type="ARBA" id="ARBA00023136"/>
    </source>
</evidence>
<dbReference type="EMBL" id="HBUE01256007">
    <property type="protein sequence ID" value="CAG6556502.1"/>
    <property type="molecule type" value="Transcribed_RNA"/>
</dbReference>
<dbReference type="EMBL" id="HBUE01151016">
    <property type="protein sequence ID" value="CAG6505204.1"/>
    <property type="molecule type" value="Transcribed_RNA"/>
</dbReference>
<keyword evidence="5 7" id="KW-0472">Membrane</keyword>
<dbReference type="GO" id="GO:0005886">
    <property type="term" value="C:plasma membrane"/>
    <property type="evidence" value="ECO:0007669"/>
    <property type="project" value="TreeGrafter"/>
</dbReference>
<evidence type="ECO:0000256" key="7">
    <source>
        <dbReference type="SAM" id="Phobius"/>
    </source>
</evidence>
<dbReference type="EMBL" id="HBUE01151020">
    <property type="protein sequence ID" value="CAG6505206.1"/>
    <property type="molecule type" value="Transcribed_RNA"/>
</dbReference>
<evidence type="ECO:0000256" key="1">
    <source>
        <dbReference type="ARBA" id="ARBA00004211"/>
    </source>
</evidence>
<dbReference type="EMBL" id="HBUE01256008">
    <property type="protein sequence ID" value="CAG6556503.1"/>
    <property type="molecule type" value="Transcribed_RNA"/>
</dbReference>
<dbReference type="InterPro" id="IPR013783">
    <property type="entry name" value="Ig-like_fold"/>
</dbReference>
<reference evidence="9" key="1">
    <citation type="submission" date="2021-05" db="EMBL/GenBank/DDBJ databases">
        <authorList>
            <person name="Alioto T."/>
            <person name="Alioto T."/>
            <person name="Gomez Garrido J."/>
        </authorList>
    </citation>
    <scope>NUCLEOTIDE SEQUENCE</scope>
</reference>
<dbReference type="EMBL" id="HBUE01058492">
    <property type="protein sequence ID" value="CAG6467435.1"/>
    <property type="molecule type" value="Transcribed_RNA"/>
</dbReference>
<feature type="transmembrane region" description="Helical" evidence="7">
    <location>
        <begin position="268"/>
        <end position="288"/>
    </location>
</feature>
<dbReference type="AlphaFoldDB" id="A0A8D8D316"/>
<dbReference type="EMBL" id="HBUE01256004">
    <property type="protein sequence ID" value="CAG6556501.1"/>
    <property type="molecule type" value="Transcribed_RNA"/>
</dbReference>
<keyword evidence="3 7" id="KW-0812">Transmembrane</keyword>
<dbReference type="GO" id="GO:0061817">
    <property type="term" value="P:endoplasmic reticulum-plasma membrane tethering"/>
    <property type="evidence" value="ECO:0007669"/>
    <property type="project" value="TreeGrafter"/>
</dbReference>
<dbReference type="Gene3D" id="2.60.40.10">
    <property type="entry name" value="Immunoglobulins"/>
    <property type="match status" value="1"/>
</dbReference>
<dbReference type="SUPFAM" id="SSF49354">
    <property type="entry name" value="PapD-like"/>
    <property type="match status" value="1"/>
</dbReference>
<evidence type="ECO:0000259" key="8">
    <source>
        <dbReference type="PROSITE" id="PS50202"/>
    </source>
</evidence>
<dbReference type="EMBL" id="HBUE01256009">
    <property type="protein sequence ID" value="CAG6556504.1"/>
    <property type="molecule type" value="Transcribed_RNA"/>
</dbReference>
<dbReference type="EMBL" id="HBUE01151021">
    <property type="protein sequence ID" value="CAG6505207.1"/>
    <property type="molecule type" value="Transcribed_RNA"/>
</dbReference>
<dbReference type="PANTHER" id="PTHR10809">
    <property type="entry name" value="VESICLE-ASSOCIATED MEMBRANE PROTEIN-ASSOCIATED PROTEIN"/>
    <property type="match status" value="1"/>
</dbReference>
<feature type="domain" description="MSP" evidence="8">
    <location>
        <begin position="5"/>
        <end position="122"/>
    </location>
</feature>
<dbReference type="PIRSF" id="PIRSF019693">
    <property type="entry name" value="VAMP-associated"/>
    <property type="match status" value="1"/>
</dbReference>
<dbReference type="EMBL" id="HBUE01151012">
    <property type="protein sequence ID" value="CAG6505202.1"/>
    <property type="molecule type" value="Transcribed_RNA"/>
</dbReference>
<dbReference type="InterPro" id="IPR000535">
    <property type="entry name" value="MSP_dom"/>
</dbReference>
<dbReference type="GO" id="GO:0005789">
    <property type="term" value="C:endoplasmic reticulum membrane"/>
    <property type="evidence" value="ECO:0007669"/>
    <property type="project" value="InterPro"/>
</dbReference>
<name>A0A8D8D316_CULPI</name>
<evidence type="ECO:0000313" key="9">
    <source>
        <dbReference type="EMBL" id="CAG6505209.1"/>
    </source>
</evidence>
<proteinExistence type="inferred from homology"/>
<dbReference type="EMBL" id="HBUE01058493">
    <property type="protein sequence ID" value="CAG6467436.1"/>
    <property type="molecule type" value="Transcribed_RNA"/>
</dbReference>
<feature type="region of interest" description="Disordered" evidence="6">
    <location>
        <begin position="139"/>
        <end position="194"/>
    </location>
</feature>
<dbReference type="EMBL" id="HBUE01256003">
    <property type="protein sequence ID" value="CAG6556500.1"/>
    <property type="molecule type" value="Transcribed_RNA"/>
</dbReference>
<keyword evidence="4 7" id="KW-1133">Transmembrane helix</keyword>
<dbReference type="GO" id="GO:0033149">
    <property type="term" value="F:FFAT motif binding"/>
    <property type="evidence" value="ECO:0007669"/>
    <property type="project" value="TreeGrafter"/>
</dbReference>
<dbReference type="EMBL" id="HBUE01255999">
    <property type="protein sequence ID" value="CAG6556498.1"/>
    <property type="molecule type" value="Transcribed_RNA"/>
</dbReference>
<dbReference type="EMBL" id="HBUE01256010">
    <property type="protein sequence ID" value="CAG6556505.1"/>
    <property type="molecule type" value="Transcribed_RNA"/>
</dbReference>
<evidence type="ECO:0000256" key="2">
    <source>
        <dbReference type="ARBA" id="ARBA00008932"/>
    </source>
</evidence>
<comment type="subcellular location">
    <subcellularLocation>
        <location evidence="1">Membrane</location>
        <topology evidence="1">Single-pass type IV membrane protein</topology>
    </subcellularLocation>
</comment>
<dbReference type="EMBL" id="HBUE01151023">
    <property type="protein sequence ID" value="CAG6505209.1"/>
    <property type="molecule type" value="Transcribed_RNA"/>
</dbReference>
<dbReference type="EMBL" id="HBUE01151022">
    <property type="protein sequence ID" value="CAG6505208.1"/>
    <property type="molecule type" value="Transcribed_RNA"/>
</dbReference>
<sequence>MSKQLLIIEPAHELKFVGPFCTAVSSFMRLTNPTEHVILFKIKTTAPKKYCVRPNCGVLEPKDTIEITIVLQPFIFEAAEKNKHKFMVQSMIMPEGDVQIDSVWKDCNPQNLMDSKLRCVFELPEEKEMTLSEMAELGGANKREATDPAVPDDTPKKNVSGGGSNTSDQLLLQSSGEKDKSSGGGGAGVTVEGQSEARKMLEEAATNLRHENLILKESLLRLQLEKENIRKEFAAESKSASSPGGAASGEYANVYRPPALAQQQQIPIMYVAAAIALAIFGFILGKFVL</sequence>
<dbReference type="InterPro" id="IPR016763">
    <property type="entry name" value="VAP"/>
</dbReference>
<dbReference type="EMBL" id="HBUE01151017">
    <property type="protein sequence ID" value="CAG6505205.1"/>
    <property type="molecule type" value="Transcribed_RNA"/>
</dbReference>
<dbReference type="PROSITE" id="PS50202">
    <property type="entry name" value="MSP"/>
    <property type="match status" value="1"/>
</dbReference>
<dbReference type="InterPro" id="IPR008962">
    <property type="entry name" value="PapD-like_sf"/>
</dbReference>